<proteinExistence type="predicted"/>
<dbReference type="EMBL" id="JARK01001422">
    <property type="protein sequence ID" value="EYC04709.1"/>
    <property type="molecule type" value="Genomic_DNA"/>
</dbReference>
<organism evidence="1 2">
    <name type="scientific">Ancylostoma ceylanicum</name>
    <dbReference type="NCBI Taxonomy" id="53326"/>
    <lineage>
        <taxon>Eukaryota</taxon>
        <taxon>Metazoa</taxon>
        <taxon>Ecdysozoa</taxon>
        <taxon>Nematoda</taxon>
        <taxon>Chromadorea</taxon>
        <taxon>Rhabditida</taxon>
        <taxon>Rhabditina</taxon>
        <taxon>Rhabditomorpha</taxon>
        <taxon>Strongyloidea</taxon>
        <taxon>Ancylostomatidae</taxon>
        <taxon>Ancylostomatinae</taxon>
        <taxon>Ancylostoma</taxon>
    </lineage>
</organism>
<evidence type="ECO:0000313" key="2">
    <source>
        <dbReference type="Proteomes" id="UP000024635"/>
    </source>
</evidence>
<evidence type="ECO:0000313" key="1">
    <source>
        <dbReference type="EMBL" id="EYC04709.1"/>
    </source>
</evidence>
<dbReference type="AlphaFoldDB" id="A0A016TNX3"/>
<sequence length="72" mass="8346">MWVSRRSPCINWSLIRARNCLCYNNGSGSLKHHSWVGISLHITLIFETVRKFVLSEYSVTDESLPCRRASFD</sequence>
<comment type="caution">
    <text evidence="1">The sequence shown here is derived from an EMBL/GenBank/DDBJ whole genome shotgun (WGS) entry which is preliminary data.</text>
</comment>
<gene>
    <name evidence="1" type="primary">Acey_s0086.g1945</name>
    <name evidence="1" type="ORF">Y032_0086g1945</name>
</gene>
<keyword evidence="2" id="KW-1185">Reference proteome</keyword>
<name>A0A016TNX3_9BILA</name>
<dbReference type="Proteomes" id="UP000024635">
    <property type="component" value="Unassembled WGS sequence"/>
</dbReference>
<accession>A0A016TNX3</accession>
<reference evidence="2" key="1">
    <citation type="journal article" date="2015" name="Nat. Genet.">
        <title>The genome and transcriptome of the zoonotic hookworm Ancylostoma ceylanicum identify infection-specific gene families.</title>
        <authorList>
            <person name="Schwarz E.M."/>
            <person name="Hu Y."/>
            <person name="Antoshechkin I."/>
            <person name="Miller M.M."/>
            <person name="Sternberg P.W."/>
            <person name="Aroian R.V."/>
        </authorList>
    </citation>
    <scope>NUCLEOTIDE SEQUENCE</scope>
    <source>
        <strain evidence="2">HY135</strain>
    </source>
</reference>
<protein>
    <submittedName>
        <fullName evidence="1">Uncharacterized protein</fullName>
    </submittedName>
</protein>